<reference evidence="1" key="2">
    <citation type="submission" date="2021-01" db="EMBL/GenBank/DDBJ databases">
        <authorList>
            <person name="Schikora-Tamarit M.A."/>
        </authorList>
    </citation>
    <scope>NUCLEOTIDE SEQUENCE</scope>
    <source>
        <strain evidence="1">CBS2887</strain>
    </source>
</reference>
<dbReference type="Proteomes" id="UP000774326">
    <property type="component" value="Unassembled WGS sequence"/>
</dbReference>
<comment type="caution">
    <text evidence="1">The sequence shown here is derived from an EMBL/GenBank/DDBJ whole genome shotgun (WGS) entry which is preliminary data.</text>
</comment>
<protein>
    <recommendedName>
        <fullName evidence="3">F-box domain-containing protein</fullName>
    </recommendedName>
</protein>
<dbReference type="EMBL" id="JAEUBG010002239">
    <property type="protein sequence ID" value="KAH3684983.1"/>
    <property type="molecule type" value="Genomic_DNA"/>
</dbReference>
<evidence type="ECO:0000313" key="2">
    <source>
        <dbReference type="Proteomes" id="UP000774326"/>
    </source>
</evidence>
<reference evidence="1" key="1">
    <citation type="journal article" date="2021" name="Open Biol.">
        <title>Shared evolutionary footprints suggest mitochondrial oxidative damage underlies multiple complex I losses in fungi.</title>
        <authorList>
            <person name="Schikora-Tamarit M.A."/>
            <person name="Marcet-Houben M."/>
            <person name="Nosek J."/>
            <person name="Gabaldon T."/>
        </authorList>
    </citation>
    <scope>NUCLEOTIDE SEQUENCE</scope>
    <source>
        <strain evidence="1">CBS2887</strain>
    </source>
</reference>
<keyword evidence="2" id="KW-1185">Reference proteome</keyword>
<gene>
    <name evidence="1" type="ORF">WICPIJ_004015</name>
</gene>
<evidence type="ECO:0008006" key="3">
    <source>
        <dbReference type="Google" id="ProtNLM"/>
    </source>
</evidence>
<evidence type="ECO:0000313" key="1">
    <source>
        <dbReference type="EMBL" id="KAH3684983.1"/>
    </source>
</evidence>
<name>A0A9P8Q6C3_WICPI</name>
<proteinExistence type="predicted"/>
<sequence>MNFSSTFPNEILIEMMRFLSTRDLIDVLSKVPELKGLNNQGYVVFTANDDIQPDYMATKRISNNVHFVQLGTKFKSRHLKDYDFHPVQAQLINIRQQLENWRTVDLTLEFHFESTQSSVYHPMELYPKIKDFFKGIPHRIEIVKREMDVKCLTKNKFENIGLFEYNLETAAKFDSDEGVIVVDACEPLYLMHSKHAPRGVIRGSMLLTTCDNVYQKSGIFSVDLRHSQLLGISVILLNKESKIADLGSIVEQDDLIESIHGPNPLTEGEFKRIQSLKTLLSSKGNLTRFYRRMLPRLNKTLDSTARWKTRMLVRSFLTQIKKQELPKTAFKKFNKLHLHQRRALRLYPALSKLMYNWFCRTSNAQERITGLRDTFECYDNGLGPSLATDSDTPRDKKYTVNRKLSKWIDICLFSCSKSGGCDGTSIMRVNILHDTLKLFKGKDIDEVCYRSERLLCDAGGSLTISV</sequence>
<accession>A0A9P8Q6C3</accession>
<dbReference type="AlphaFoldDB" id="A0A9P8Q6C3"/>
<organism evidence="1 2">
    <name type="scientific">Wickerhamomyces pijperi</name>
    <name type="common">Yeast</name>
    <name type="synonym">Pichia pijperi</name>
    <dbReference type="NCBI Taxonomy" id="599730"/>
    <lineage>
        <taxon>Eukaryota</taxon>
        <taxon>Fungi</taxon>
        <taxon>Dikarya</taxon>
        <taxon>Ascomycota</taxon>
        <taxon>Saccharomycotina</taxon>
        <taxon>Saccharomycetes</taxon>
        <taxon>Phaffomycetales</taxon>
        <taxon>Wickerhamomycetaceae</taxon>
        <taxon>Wickerhamomyces</taxon>
    </lineage>
</organism>